<dbReference type="RefSeq" id="WP_020583622.1">
    <property type="nucleotide sequence ID" value="NZ_JOJP01000001.1"/>
</dbReference>
<proteinExistence type="predicted"/>
<dbReference type="Gene3D" id="3.10.180.10">
    <property type="entry name" value="2,3-Dihydroxybiphenyl 1,2-Dioxygenase, domain 1"/>
    <property type="match status" value="1"/>
</dbReference>
<sequence>MEITLNHTIIPARNNVKSARLYEKIFGFEYIKEWGAFAVIKVNESLTFDFMNKDNFIPLHYAFKVTDKQFDNIFARVKSEGLEFGSGPDKLTDGEINHNYGGRGVYFTDLDGHVLEIITTDYVLD</sequence>
<dbReference type="Proteomes" id="UP000027997">
    <property type="component" value="Unassembled WGS sequence"/>
</dbReference>
<dbReference type="EMBL" id="JOJP01000001">
    <property type="protein sequence ID" value="KEI71887.1"/>
    <property type="molecule type" value="Genomic_DNA"/>
</dbReference>
<evidence type="ECO:0000259" key="1">
    <source>
        <dbReference type="PROSITE" id="PS51819"/>
    </source>
</evidence>
<keyword evidence="3" id="KW-1185">Reference proteome</keyword>
<dbReference type="AlphaFoldDB" id="A0A081KCL1"/>
<reference evidence="2 3" key="1">
    <citation type="submission" date="2014-06" db="EMBL/GenBank/DDBJ databases">
        <title>Whole Genome Sequences of Three Symbiotic Endozoicomonas Bacteria.</title>
        <authorList>
            <person name="Neave M.J."/>
            <person name="Apprill A."/>
            <person name="Voolstra C.R."/>
        </authorList>
    </citation>
    <scope>NUCLEOTIDE SEQUENCE [LARGE SCALE GENOMIC DNA]</scope>
    <source>
        <strain evidence="2 3">DSM 22380</strain>
    </source>
</reference>
<dbReference type="CDD" id="cd08351">
    <property type="entry name" value="ChaP_like"/>
    <property type="match status" value="1"/>
</dbReference>
<gene>
    <name evidence="2" type="ORF">GV64_15120</name>
</gene>
<dbReference type="GO" id="GO:0051213">
    <property type="term" value="F:dioxygenase activity"/>
    <property type="evidence" value="ECO:0007669"/>
    <property type="project" value="UniProtKB-KW"/>
</dbReference>
<evidence type="ECO:0000313" key="2">
    <source>
        <dbReference type="EMBL" id="KEI71887.1"/>
    </source>
</evidence>
<comment type="caution">
    <text evidence="2">The sequence shown here is derived from an EMBL/GenBank/DDBJ whole genome shotgun (WGS) entry which is preliminary data.</text>
</comment>
<protein>
    <submittedName>
        <fullName evidence="2">Glyoxalase/bleomycin resistance protein/dioxygenase</fullName>
    </submittedName>
</protein>
<feature type="domain" description="VOC" evidence="1">
    <location>
        <begin position="4"/>
        <end position="120"/>
    </location>
</feature>
<dbReference type="PROSITE" id="PS51819">
    <property type="entry name" value="VOC"/>
    <property type="match status" value="1"/>
</dbReference>
<organism evidence="2 3">
    <name type="scientific">Endozoicomonas elysicola</name>
    <dbReference type="NCBI Taxonomy" id="305900"/>
    <lineage>
        <taxon>Bacteria</taxon>
        <taxon>Pseudomonadati</taxon>
        <taxon>Pseudomonadota</taxon>
        <taxon>Gammaproteobacteria</taxon>
        <taxon>Oceanospirillales</taxon>
        <taxon>Endozoicomonadaceae</taxon>
        <taxon>Endozoicomonas</taxon>
    </lineage>
</organism>
<keyword evidence="2" id="KW-0223">Dioxygenase</keyword>
<dbReference type="InterPro" id="IPR004360">
    <property type="entry name" value="Glyas_Fos-R_dOase_dom"/>
</dbReference>
<keyword evidence="2" id="KW-0560">Oxidoreductase</keyword>
<dbReference type="STRING" id="305900.GV64_15120"/>
<dbReference type="InterPro" id="IPR037523">
    <property type="entry name" value="VOC_core"/>
</dbReference>
<dbReference type="InterPro" id="IPR029068">
    <property type="entry name" value="Glyas_Bleomycin-R_OHBP_Dase"/>
</dbReference>
<name>A0A081KCL1_9GAMM</name>
<dbReference type="SUPFAM" id="SSF54593">
    <property type="entry name" value="Glyoxalase/Bleomycin resistance protein/Dihydroxybiphenyl dioxygenase"/>
    <property type="match status" value="1"/>
</dbReference>
<dbReference type="eggNOG" id="COG0346">
    <property type="taxonomic scope" value="Bacteria"/>
</dbReference>
<evidence type="ECO:0000313" key="3">
    <source>
        <dbReference type="Proteomes" id="UP000027997"/>
    </source>
</evidence>
<dbReference type="Pfam" id="PF00903">
    <property type="entry name" value="Glyoxalase"/>
    <property type="match status" value="1"/>
</dbReference>
<accession>A0A081KCL1</accession>